<keyword evidence="1" id="KW-0238">DNA-binding</keyword>
<reference evidence="4" key="1">
    <citation type="journal article" date="2020" name="Fungal Divers.">
        <title>Resolving the Mortierellaceae phylogeny through synthesis of multi-gene phylogenetics and phylogenomics.</title>
        <authorList>
            <person name="Vandepol N."/>
            <person name="Liber J."/>
            <person name="Desiro A."/>
            <person name="Na H."/>
            <person name="Kennedy M."/>
            <person name="Barry K."/>
            <person name="Grigoriev I.V."/>
            <person name="Miller A.N."/>
            <person name="O'Donnell K."/>
            <person name="Stajich J.E."/>
            <person name="Bonito G."/>
        </authorList>
    </citation>
    <scope>NUCLEOTIDE SEQUENCE</scope>
    <source>
        <strain evidence="4">BC1065</strain>
    </source>
</reference>
<dbReference type="AlphaFoldDB" id="A0A9P6PL17"/>
<feature type="non-terminal residue" evidence="4">
    <location>
        <position position="273"/>
    </location>
</feature>
<feature type="domain" description="Cas12f1-like TNB" evidence="3">
    <location>
        <begin position="146"/>
        <end position="208"/>
    </location>
</feature>
<dbReference type="EMBL" id="JAAAJB010001772">
    <property type="protein sequence ID" value="KAG0247373.1"/>
    <property type="molecule type" value="Genomic_DNA"/>
</dbReference>
<evidence type="ECO:0000313" key="5">
    <source>
        <dbReference type="Proteomes" id="UP000807716"/>
    </source>
</evidence>
<feature type="region of interest" description="Disordered" evidence="2">
    <location>
        <begin position="1"/>
        <end position="33"/>
    </location>
</feature>
<dbReference type="Pfam" id="PF07282">
    <property type="entry name" value="Cas12f1-like_TNB"/>
    <property type="match status" value="1"/>
</dbReference>
<accession>A0A9P6PL17</accession>
<evidence type="ECO:0000256" key="1">
    <source>
        <dbReference type="ARBA" id="ARBA00023125"/>
    </source>
</evidence>
<feature type="compositionally biased region" description="Basic and acidic residues" evidence="2">
    <location>
        <begin position="238"/>
        <end position="258"/>
    </location>
</feature>
<feature type="compositionally biased region" description="Polar residues" evidence="2">
    <location>
        <begin position="9"/>
        <end position="33"/>
    </location>
</feature>
<sequence length="273" mass="30767">MQKNEKFKQSTIPAGPSSASSTGNEQTQPTSISEVESLLPPLRGENAAFGAHMDHRNAYSQVLDEFYNGGDYLAKKDENAKGPLFKKHKWDAKRARKAEFQRIADSLLRMVGGSIGAKRDEDNKVIIGVGLAKFQSTSGLSSLDGTFQSYFVRLARSLGYIVVGVNEYYSSKKCPSCKGFVARTESFRRLYCDNCQKYMHRDVMAGHNLCNAMRGHLEKGERPEYLQPVDDDGNFQWKQEHKRDGDEDDAKDNGRSNRQELMPQTPEVGRKKR</sequence>
<comment type="caution">
    <text evidence="4">The sequence shown here is derived from an EMBL/GenBank/DDBJ whole genome shotgun (WGS) entry which is preliminary data.</text>
</comment>
<gene>
    <name evidence="4" type="ORF">DFQ27_002121</name>
</gene>
<evidence type="ECO:0000256" key="2">
    <source>
        <dbReference type="SAM" id="MobiDB-lite"/>
    </source>
</evidence>
<protein>
    <recommendedName>
        <fullName evidence="3">Cas12f1-like TNB domain-containing protein</fullName>
    </recommendedName>
</protein>
<dbReference type="OrthoDB" id="2431340at2759"/>
<dbReference type="InterPro" id="IPR010095">
    <property type="entry name" value="Cas12f1-like_TNB"/>
</dbReference>
<feature type="region of interest" description="Disordered" evidence="2">
    <location>
        <begin position="224"/>
        <end position="273"/>
    </location>
</feature>
<organism evidence="4 5">
    <name type="scientific">Actinomortierella ambigua</name>
    <dbReference type="NCBI Taxonomy" id="1343610"/>
    <lineage>
        <taxon>Eukaryota</taxon>
        <taxon>Fungi</taxon>
        <taxon>Fungi incertae sedis</taxon>
        <taxon>Mucoromycota</taxon>
        <taxon>Mortierellomycotina</taxon>
        <taxon>Mortierellomycetes</taxon>
        <taxon>Mortierellales</taxon>
        <taxon>Mortierellaceae</taxon>
        <taxon>Actinomortierella</taxon>
    </lineage>
</organism>
<evidence type="ECO:0000313" key="4">
    <source>
        <dbReference type="EMBL" id="KAG0247373.1"/>
    </source>
</evidence>
<dbReference type="GO" id="GO:0003677">
    <property type="term" value="F:DNA binding"/>
    <property type="evidence" value="ECO:0007669"/>
    <property type="project" value="UniProtKB-KW"/>
</dbReference>
<keyword evidence="5" id="KW-1185">Reference proteome</keyword>
<name>A0A9P6PL17_9FUNG</name>
<proteinExistence type="predicted"/>
<evidence type="ECO:0000259" key="3">
    <source>
        <dbReference type="Pfam" id="PF07282"/>
    </source>
</evidence>
<dbReference type="Proteomes" id="UP000807716">
    <property type="component" value="Unassembled WGS sequence"/>
</dbReference>